<dbReference type="InterPro" id="IPR001478">
    <property type="entry name" value="PDZ"/>
</dbReference>
<dbReference type="InterPro" id="IPR001940">
    <property type="entry name" value="Peptidase_S1C"/>
</dbReference>
<dbReference type="PROSITE" id="PS50106">
    <property type="entry name" value="PDZ"/>
    <property type="match status" value="1"/>
</dbReference>
<dbReference type="Pfam" id="PF13180">
    <property type="entry name" value="PDZ_2"/>
    <property type="match status" value="1"/>
</dbReference>
<evidence type="ECO:0000259" key="4">
    <source>
        <dbReference type="PROSITE" id="PS50106"/>
    </source>
</evidence>
<dbReference type="Gene3D" id="2.40.10.10">
    <property type="entry name" value="Trypsin-like serine proteases"/>
    <property type="match status" value="2"/>
</dbReference>
<reference evidence="5 6" key="1">
    <citation type="submission" date="2019-03" db="EMBL/GenBank/DDBJ databases">
        <title>Metabolic potential of uncultured bacteria and archaea associated with petroleum seepage in deep-sea sediments.</title>
        <authorList>
            <person name="Dong X."/>
            <person name="Hubert C."/>
        </authorList>
    </citation>
    <scope>NUCLEOTIDE SEQUENCE [LARGE SCALE GENOMIC DNA]</scope>
    <source>
        <strain evidence="5">E44_bin92</strain>
    </source>
</reference>
<organism evidence="5 6">
    <name type="scientific">Aerophobetes bacterium</name>
    <dbReference type="NCBI Taxonomy" id="2030807"/>
    <lineage>
        <taxon>Bacteria</taxon>
        <taxon>Candidatus Aerophobota</taxon>
    </lineage>
</organism>
<dbReference type="PRINTS" id="PR00834">
    <property type="entry name" value="PROTEASES2C"/>
</dbReference>
<dbReference type="GO" id="GO:0006508">
    <property type="term" value="P:proteolysis"/>
    <property type="evidence" value="ECO:0007669"/>
    <property type="project" value="UniProtKB-KW"/>
</dbReference>
<feature type="domain" description="PDZ" evidence="4">
    <location>
        <begin position="258"/>
        <end position="334"/>
    </location>
</feature>
<evidence type="ECO:0000313" key="6">
    <source>
        <dbReference type="Proteomes" id="UP000320781"/>
    </source>
</evidence>
<keyword evidence="3" id="KW-0378">Hydrolase</keyword>
<comment type="caution">
    <text evidence="5">The sequence shown here is derived from an EMBL/GenBank/DDBJ whole genome shotgun (WGS) entry which is preliminary data.</text>
</comment>
<dbReference type="InterPro" id="IPR009003">
    <property type="entry name" value="Peptidase_S1_PA"/>
</dbReference>
<dbReference type="InterPro" id="IPR036034">
    <property type="entry name" value="PDZ_sf"/>
</dbReference>
<evidence type="ECO:0000256" key="3">
    <source>
        <dbReference type="ARBA" id="ARBA00022801"/>
    </source>
</evidence>
<dbReference type="PANTHER" id="PTHR22939">
    <property type="entry name" value="SERINE PROTEASE FAMILY S1C HTRA-RELATED"/>
    <property type="match status" value="1"/>
</dbReference>
<dbReference type="CDD" id="cd06779">
    <property type="entry name" value="cpPDZ_Deg_HtrA-like"/>
    <property type="match status" value="1"/>
</dbReference>
<dbReference type="Proteomes" id="UP000320781">
    <property type="component" value="Unassembled WGS sequence"/>
</dbReference>
<evidence type="ECO:0000256" key="2">
    <source>
        <dbReference type="ARBA" id="ARBA00022670"/>
    </source>
</evidence>
<dbReference type="InterPro" id="IPR043504">
    <property type="entry name" value="Peptidase_S1_PA_chymotrypsin"/>
</dbReference>
<dbReference type="SMART" id="SM00228">
    <property type="entry name" value="PDZ"/>
    <property type="match status" value="1"/>
</dbReference>
<dbReference type="Gene3D" id="2.30.42.10">
    <property type="match status" value="1"/>
</dbReference>
<name>A0A523QM96_UNCAE</name>
<proteinExistence type="inferred from homology"/>
<comment type="similarity">
    <text evidence="1">Belongs to the peptidase S1C family.</text>
</comment>
<dbReference type="PANTHER" id="PTHR22939:SF129">
    <property type="entry name" value="SERINE PROTEASE HTRA2, MITOCHONDRIAL"/>
    <property type="match status" value="1"/>
</dbReference>
<accession>A0A523QM96</accession>
<gene>
    <name evidence="5" type="ORF">E3J95_00700</name>
</gene>
<dbReference type="AlphaFoldDB" id="A0A523QM96"/>
<evidence type="ECO:0000313" key="5">
    <source>
        <dbReference type="EMBL" id="TES86938.1"/>
    </source>
</evidence>
<dbReference type="EMBL" id="SOKU01000030">
    <property type="protein sequence ID" value="TES86938.1"/>
    <property type="molecule type" value="Genomic_DNA"/>
</dbReference>
<dbReference type="SUPFAM" id="SSF50156">
    <property type="entry name" value="PDZ domain-like"/>
    <property type="match status" value="1"/>
</dbReference>
<keyword evidence="2" id="KW-0645">Protease</keyword>
<dbReference type="Pfam" id="PF13365">
    <property type="entry name" value="Trypsin_2"/>
    <property type="match status" value="1"/>
</dbReference>
<protein>
    <submittedName>
        <fullName evidence="5">PDZ domain-containing protein</fullName>
    </submittedName>
</protein>
<dbReference type="GO" id="GO:0004252">
    <property type="term" value="F:serine-type endopeptidase activity"/>
    <property type="evidence" value="ECO:0007669"/>
    <property type="project" value="InterPro"/>
</dbReference>
<dbReference type="SUPFAM" id="SSF50494">
    <property type="entry name" value="Trypsin-like serine proteases"/>
    <property type="match status" value="1"/>
</dbReference>
<evidence type="ECO:0000256" key="1">
    <source>
        <dbReference type="ARBA" id="ARBA00010541"/>
    </source>
</evidence>
<sequence length="349" mass="37891">MITFGGREKRAWLLGIATVVFLLGTALGASPEVTREGAALSLQETLIQASEKVAPAVVNIRIVRLTYDSFFRVVPGQGQGSGVIFSKEGYILTNEHVIHEAREIKVVLPDGRELEGELIGSDPSFDLAVVKIEAENLPLAKLGDSDNLRPGEFCLAIGNPFGLQNTLTFGVISATGRSIGPARGKILENLIQTQAPINPGNSGGPLIDLEGEVIGINTAIIPYAQGIGFAIPINTAKEIIDELIEHGRVIRPWLGVSTLCLTPQVKERFNLDVDSGCYIIKVVPESPAEKGGIKEGDVIVKINDQDVRTIEDLQRVIKTKKIGEEVTILIFREDKYEKVKVKLEERPTE</sequence>